<comment type="caution">
    <text evidence="1">The sequence shown here is derived from an EMBL/GenBank/DDBJ whole genome shotgun (WGS) entry which is preliminary data.</text>
</comment>
<protein>
    <submittedName>
        <fullName evidence="1">Uncharacterized protein</fullName>
    </submittedName>
</protein>
<keyword evidence="2" id="KW-1185">Reference proteome</keyword>
<evidence type="ECO:0000313" key="1">
    <source>
        <dbReference type="EMBL" id="MED6243839.1"/>
    </source>
</evidence>
<sequence>MRMGVIGECGRVGVRPGSLRFRHQPRLVQPRFRCWGGLPVSTPGWKGTTSWVRGLVAPVGNQHLGVRMGSMSECTTSIVVCLYIGCVGVFMCTHEGGNVRL</sequence>
<name>A0ABU7B1U6_9TELE</name>
<evidence type="ECO:0000313" key="2">
    <source>
        <dbReference type="Proteomes" id="UP001345963"/>
    </source>
</evidence>
<dbReference type="EMBL" id="JAHUTI010036485">
    <property type="protein sequence ID" value="MED6243839.1"/>
    <property type="molecule type" value="Genomic_DNA"/>
</dbReference>
<gene>
    <name evidence="1" type="ORF">ATANTOWER_028071</name>
</gene>
<reference evidence="1 2" key="1">
    <citation type="submission" date="2021-07" db="EMBL/GenBank/DDBJ databases">
        <authorList>
            <person name="Palmer J.M."/>
        </authorList>
    </citation>
    <scope>NUCLEOTIDE SEQUENCE [LARGE SCALE GENOMIC DNA]</scope>
    <source>
        <strain evidence="1 2">AT_MEX2019</strain>
        <tissue evidence="1">Muscle</tissue>
    </source>
</reference>
<proteinExistence type="predicted"/>
<accession>A0ABU7B1U6</accession>
<organism evidence="1 2">
    <name type="scientific">Ataeniobius toweri</name>
    <dbReference type="NCBI Taxonomy" id="208326"/>
    <lineage>
        <taxon>Eukaryota</taxon>
        <taxon>Metazoa</taxon>
        <taxon>Chordata</taxon>
        <taxon>Craniata</taxon>
        <taxon>Vertebrata</taxon>
        <taxon>Euteleostomi</taxon>
        <taxon>Actinopterygii</taxon>
        <taxon>Neopterygii</taxon>
        <taxon>Teleostei</taxon>
        <taxon>Neoteleostei</taxon>
        <taxon>Acanthomorphata</taxon>
        <taxon>Ovalentaria</taxon>
        <taxon>Atherinomorphae</taxon>
        <taxon>Cyprinodontiformes</taxon>
        <taxon>Goodeidae</taxon>
        <taxon>Ataeniobius</taxon>
    </lineage>
</organism>
<dbReference type="Proteomes" id="UP001345963">
    <property type="component" value="Unassembled WGS sequence"/>
</dbReference>